<dbReference type="InterPro" id="IPR043151">
    <property type="entry name" value="BAH_sf"/>
</dbReference>
<dbReference type="Pfam" id="PF00145">
    <property type="entry name" value="DNA_methylase"/>
    <property type="match status" value="1"/>
</dbReference>
<dbReference type="InterPro" id="IPR050390">
    <property type="entry name" value="C5-Methyltransferase"/>
</dbReference>
<comment type="subcellular location">
    <subcellularLocation>
        <location evidence="1">Nucleus</location>
    </subcellularLocation>
</comment>
<organism evidence="11 12">
    <name type="scientific">Alectoria fallacina</name>
    <dbReference type="NCBI Taxonomy" id="1903189"/>
    <lineage>
        <taxon>Eukaryota</taxon>
        <taxon>Fungi</taxon>
        <taxon>Dikarya</taxon>
        <taxon>Ascomycota</taxon>
        <taxon>Pezizomycotina</taxon>
        <taxon>Lecanoromycetes</taxon>
        <taxon>OSLEUM clade</taxon>
        <taxon>Lecanoromycetidae</taxon>
        <taxon>Lecanorales</taxon>
        <taxon>Lecanorineae</taxon>
        <taxon>Parmeliaceae</taxon>
        <taxon>Alectoria</taxon>
    </lineage>
</organism>
<evidence type="ECO:0000256" key="3">
    <source>
        <dbReference type="ARBA" id="ARBA00022603"/>
    </source>
</evidence>
<dbReference type="InterPro" id="IPR029063">
    <property type="entry name" value="SAM-dependent_MTases_sf"/>
</dbReference>
<dbReference type="SUPFAM" id="SSF53335">
    <property type="entry name" value="S-adenosyl-L-methionine-dependent methyltransferases"/>
    <property type="match status" value="1"/>
</dbReference>
<evidence type="ECO:0000256" key="2">
    <source>
        <dbReference type="ARBA" id="ARBA00011975"/>
    </source>
</evidence>
<dbReference type="Pfam" id="PF25423">
    <property type="entry name" value="DUF7893"/>
    <property type="match status" value="1"/>
</dbReference>
<keyword evidence="4 8" id="KW-0808">Transferase</keyword>
<feature type="active site" evidence="8">
    <location>
        <position position="702"/>
    </location>
</feature>
<evidence type="ECO:0000256" key="9">
    <source>
        <dbReference type="SAM" id="MobiDB-lite"/>
    </source>
</evidence>
<dbReference type="GO" id="GO:0044027">
    <property type="term" value="P:negative regulation of gene expression via chromosomal CpG island methylation"/>
    <property type="evidence" value="ECO:0007669"/>
    <property type="project" value="TreeGrafter"/>
</dbReference>
<dbReference type="OrthoDB" id="5376140at2759"/>
<accession>A0A8H3ENC7</accession>
<dbReference type="Gene3D" id="3.40.50.150">
    <property type="entry name" value="Vaccinia Virus protein VP39"/>
    <property type="match status" value="1"/>
</dbReference>
<dbReference type="EMBL" id="CAJPDR010000021">
    <property type="protein sequence ID" value="CAF9907232.1"/>
    <property type="molecule type" value="Genomic_DNA"/>
</dbReference>
<comment type="similarity">
    <text evidence="8">Belongs to the class I-like SAM-binding methyltransferase superfamily. C5-methyltransferase family.</text>
</comment>
<evidence type="ECO:0000256" key="7">
    <source>
        <dbReference type="ARBA" id="ARBA00023242"/>
    </source>
</evidence>
<dbReference type="GO" id="GO:0005634">
    <property type="term" value="C:nucleus"/>
    <property type="evidence" value="ECO:0007669"/>
    <property type="project" value="UniProtKB-SubCell"/>
</dbReference>
<protein>
    <recommendedName>
        <fullName evidence="2">DNA (cytosine-5-)-methyltransferase</fullName>
        <ecNumber evidence="2">2.1.1.37</ecNumber>
    </recommendedName>
</protein>
<dbReference type="Proteomes" id="UP000664203">
    <property type="component" value="Unassembled WGS sequence"/>
</dbReference>
<sequence>MTSIRPPSFVYPKTAYNGHVPSMPRYSEKSVLQDILAKEQERENSDTDTNGDAFVEADLQDFVIYRPHKPQRHIESNATEFPLANELVSLHEINEHGVKHFYFDGVICYAGRQRYLQKVPFEILSIGGYEEPERSTVGPYIWIQSIEGTNFDVWYRLKNSAVEYKRYHEPFLWMADLAKHLVDYLQAHNVIALSHFRHCFYDWLQDLYATDRCFRRWLEQYGDKDFRRVVAAQANFLYFQAIQVDQKYEKHPIWEEVHSRILRAIPEQVENITNQEMLATLTERDEFTSRRKTTVTPYVFNCLERLPWAKFLYCQSSSNSGVHHRQKNLPVSHMRSNYKNQVPVVRIPLGRKSIDLKAREEPIHVSVGDVVAIPKDHNSAWKTDDAEYLGYVQDISDTDKGQALGLLWFYRPGDTTCQKMFYPYSQELFLGDHCNCGDPAVLASEVIRKPQVAFYSGPETPYTDFFCRQRYVGGDGAWITLQDSHFRCACNVVPETPKYCVGDTLLVASSLRRSDKNLEPVVLLEHYPDSLDEKIRVTRLLRRGRDSTVATTLLRTNDVKFDSTQKRKKNKEEYRVLTIAKDLQTSGSGLESLQKPWPSFINQGWDPTSTPPQRIMKGLDLFCGGGNFGRGLEEGGAVRFDWAVDWYNQAIHTYKANLPTQNQTKLFRGSVNHYLSQALEGKRGNLIAQLGEVEVICAGSPCQGSSLANPKRRNDRGLLNESMVASVLAFIDFYRPKYALMENVKGMALGDEKLNVLAQVVCCLVGMGYQVRTSCLDAWSFGSPQKRSRVIITIAAPGLTPLSEPAQTHSHPDEVWGGSLGKTANGVRTASRTTDRTPFEYVTSSEATKDLPSTDARTVCIPFPDHRMSRNLPIVNWVRVSCVPRFPGGNSFIKAFKQGYMPQAQIQSFKWNFEIRSRDGSRSWQRVKRNALMPTVMTEPRPDDGGGGTCLHWDDHRLLTIMEARRGQGFPDREVLIGSPLEQWKIIGNSVARPMALALGVSLRTAWLANTATQKAQALPVEASSKNIVNGSDDDDTTKRPKLTPPGEDARNEWSAKDMLNKLTAALTSPRALVSALSETTKEPLTNGNHHFTTTSNFQPSKYIDSVKACDAGLD</sequence>
<keyword evidence="7" id="KW-0539">Nucleus</keyword>
<evidence type="ECO:0000259" key="10">
    <source>
        <dbReference type="PROSITE" id="PS51038"/>
    </source>
</evidence>
<feature type="region of interest" description="Disordered" evidence="9">
    <location>
        <begin position="1018"/>
        <end position="1052"/>
    </location>
</feature>
<keyword evidence="3 8" id="KW-0489">Methyltransferase</keyword>
<proteinExistence type="inferred from homology"/>
<dbReference type="PROSITE" id="PS51038">
    <property type="entry name" value="BAH"/>
    <property type="match status" value="1"/>
</dbReference>
<evidence type="ECO:0000256" key="4">
    <source>
        <dbReference type="ARBA" id="ARBA00022679"/>
    </source>
</evidence>
<feature type="region of interest" description="Disordered" evidence="9">
    <location>
        <begin position="802"/>
        <end position="832"/>
    </location>
</feature>
<name>A0A8H3ENC7_9LECA</name>
<evidence type="ECO:0000256" key="6">
    <source>
        <dbReference type="ARBA" id="ARBA00023125"/>
    </source>
</evidence>
<gene>
    <name evidence="11" type="primary">DIM-2</name>
    <name evidence="11" type="ORF">ALECFALPRED_003277</name>
</gene>
<reference evidence="11" key="1">
    <citation type="submission" date="2021-03" db="EMBL/GenBank/DDBJ databases">
        <authorList>
            <person name="Tagirdzhanova G."/>
        </authorList>
    </citation>
    <scope>NUCLEOTIDE SEQUENCE</scope>
</reference>
<keyword evidence="5 8" id="KW-0949">S-adenosyl-L-methionine</keyword>
<keyword evidence="12" id="KW-1185">Reference proteome</keyword>
<dbReference type="GO" id="GO:0003677">
    <property type="term" value="F:DNA binding"/>
    <property type="evidence" value="ECO:0007669"/>
    <property type="project" value="UniProtKB-KW"/>
</dbReference>
<evidence type="ECO:0000313" key="11">
    <source>
        <dbReference type="EMBL" id="CAF9907232.1"/>
    </source>
</evidence>
<dbReference type="Gene3D" id="2.30.30.490">
    <property type="match status" value="1"/>
</dbReference>
<dbReference type="PANTHER" id="PTHR10629">
    <property type="entry name" value="CYTOSINE-SPECIFIC METHYLTRANSFERASE"/>
    <property type="match status" value="1"/>
</dbReference>
<dbReference type="InterPro" id="IPR001525">
    <property type="entry name" value="C5_MeTfrase"/>
</dbReference>
<dbReference type="Gene3D" id="3.90.120.10">
    <property type="entry name" value="DNA Methylase, subunit A, domain 2"/>
    <property type="match status" value="1"/>
</dbReference>
<dbReference type="GO" id="GO:0003886">
    <property type="term" value="F:DNA (cytosine-5-)-methyltransferase activity"/>
    <property type="evidence" value="ECO:0007669"/>
    <property type="project" value="UniProtKB-EC"/>
</dbReference>
<keyword evidence="6" id="KW-0238">DNA-binding</keyword>
<dbReference type="GO" id="GO:0003682">
    <property type="term" value="F:chromatin binding"/>
    <property type="evidence" value="ECO:0007669"/>
    <property type="project" value="InterPro"/>
</dbReference>
<dbReference type="GO" id="GO:0032259">
    <property type="term" value="P:methylation"/>
    <property type="evidence" value="ECO:0007669"/>
    <property type="project" value="UniProtKB-KW"/>
</dbReference>
<dbReference type="AlphaFoldDB" id="A0A8H3ENC7"/>
<evidence type="ECO:0000313" key="12">
    <source>
        <dbReference type="Proteomes" id="UP000664203"/>
    </source>
</evidence>
<evidence type="ECO:0000256" key="8">
    <source>
        <dbReference type="PROSITE-ProRule" id="PRU01016"/>
    </source>
</evidence>
<dbReference type="EC" id="2.1.1.37" evidence="2"/>
<dbReference type="InterPro" id="IPR057215">
    <property type="entry name" value="DUF7893"/>
</dbReference>
<dbReference type="InterPro" id="IPR001025">
    <property type="entry name" value="BAH_dom"/>
</dbReference>
<feature type="domain" description="BAH" evidence="10">
    <location>
        <begin position="363"/>
        <end position="482"/>
    </location>
</feature>
<comment type="caution">
    <text evidence="11">The sequence shown here is derived from an EMBL/GenBank/DDBJ whole genome shotgun (WGS) entry which is preliminary data.</text>
</comment>
<dbReference type="PROSITE" id="PS51679">
    <property type="entry name" value="SAM_MT_C5"/>
    <property type="match status" value="1"/>
</dbReference>
<evidence type="ECO:0000256" key="1">
    <source>
        <dbReference type="ARBA" id="ARBA00004123"/>
    </source>
</evidence>
<dbReference type="PRINTS" id="PR00105">
    <property type="entry name" value="C5METTRFRASE"/>
</dbReference>
<dbReference type="PANTHER" id="PTHR10629:SF54">
    <property type="entry name" value="DNA METHYLTRANSFERASE DIM-2"/>
    <property type="match status" value="1"/>
</dbReference>
<evidence type="ECO:0000256" key="5">
    <source>
        <dbReference type="ARBA" id="ARBA00022691"/>
    </source>
</evidence>